<keyword evidence="8 11" id="KW-1133">Transmembrane helix</keyword>
<dbReference type="CDD" id="cd06225">
    <property type="entry name" value="HAMP"/>
    <property type="match status" value="1"/>
</dbReference>
<name>A0ABU4FSA6_9ACTN</name>
<dbReference type="InterPro" id="IPR036890">
    <property type="entry name" value="HATPase_C_sf"/>
</dbReference>
<dbReference type="SMART" id="SM00387">
    <property type="entry name" value="HATPase_c"/>
    <property type="match status" value="1"/>
</dbReference>
<dbReference type="GO" id="GO:0016301">
    <property type="term" value="F:kinase activity"/>
    <property type="evidence" value="ECO:0007669"/>
    <property type="project" value="UniProtKB-KW"/>
</dbReference>
<keyword evidence="9" id="KW-0902">Two-component regulatory system</keyword>
<dbReference type="EC" id="2.7.13.3" evidence="3"/>
<evidence type="ECO:0000256" key="4">
    <source>
        <dbReference type="ARBA" id="ARBA00022553"/>
    </source>
</evidence>
<keyword evidence="11" id="KW-0472">Membrane</keyword>
<dbReference type="PRINTS" id="PR00344">
    <property type="entry name" value="BCTRLSENSOR"/>
</dbReference>
<dbReference type="PANTHER" id="PTHR43711:SF1">
    <property type="entry name" value="HISTIDINE KINASE 1"/>
    <property type="match status" value="1"/>
</dbReference>
<evidence type="ECO:0000259" key="13">
    <source>
        <dbReference type="PROSITE" id="PS50885"/>
    </source>
</evidence>
<dbReference type="SUPFAM" id="SSF47384">
    <property type="entry name" value="Homodimeric domain of signal transducing histidine kinase"/>
    <property type="match status" value="1"/>
</dbReference>
<dbReference type="PROSITE" id="PS50885">
    <property type="entry name" value="HAMP"/>
    <property type="match status" value="1"/>
</dbReference>
<evidence type="ECO:0000313" key="15">
    <source>
        <dbReference type="Proteomes" id="UP001187346"/>
    </source>
</evidence>
<dbReference type="Pfam" id="PF00512">
    <property type="entry name" value="HisKA"/>
    <property type="match status" value="1"/>
</dbReference>
<evidence type="ECO:0000256" key="10">
    <source>
        <dbReference type="SAM" id="MobiDB-lite"/>
    </source>
</evidence>
<dbReference type="InterPro" id="IPR004358">
    <property type="entry name" value="Sig_transdc_His_kin-like_C"/>
</dbReference>
<dbReference type="CDD" id="cd00075">
    <property type="entry name" value="HATPase"/>
    <property type="match status" value="1"/>
</dbReference>
<accession>A0ABU4FSA6</accession>
<evidence type="ECO:0000256" key="2">
    <source>
        <dbReference type="ARBA" id="ARBA00004236"/>
    </source>
</evidence>
<dbReference type="InterPro" id="IPR003594">
    <property type="entry name" value="HATPase_dom"/>
</dbReference>
<feature type="compositionally biased region" description="Acidic residues" evidence="10">
    <location>
        <begin position="1"/>
        <end position="12"/>
    </location>
</feature>
<organism evidence="14 15">
    <name type="scientific">Streptomyces prunicolor</name>
    <dbReference type="NCBI Taxonomy" id="67348"/>
    <lineage>
        <taxon>Bacteria</taxon>
        <taxon>Bacillati</taxon>
        <taxon>Actinomycetota</taxon>
        <taxon>Actinomycetes</taxon>
        <taxon>Kitasatosporales</taxon>
        <taxon>Streptomycetaceae</taxon>
        <taxon>Streptomyces</taxon>
    </lineage>
</organism>
<dbReference type="Gene3D" id="1.10.287.130">
    <property type="match status" value="1"/>
</dbReference>
<feature type="domain" description="HAMP" evidence="13">
    <location>
        <begin position="335"/>
        <end position="385"/>
    </location>
</feature>
<proteinExistence type="predicted"/>
<dbReference type="Proteomes" id="UP001187346">
    <property type="component" value="Unassembled WGS sequence"/>
</dbReference>
<evidence type="ECO:0000256" key="8">
    <source>
        <dbReference type="ARBA" id="ARBA00022989"/>
    </source>
</evidence>
<dbReference type="InterPro" id="IPR005467">
    <property type="entry name" value="His_kinase_dom"/>
</dbReference>
<keyword evidence="14" id="KW-0614">Plasmid</keyword>
<comment type="caution">
    <text evidence="14">The sequence shown here is derived from an EMBL/GenBank/DDBJ whole genome shotgun (WGS) entry which is preliminary data.</text>
</comment>
<dbReference type="PANTHER" id="PTHR43711">
    <property type="entry name" value="TWO-COMPONENT HISTIDINE KINASE"/>
    <property type="match status" value="1"/>
</dbReference>
<dbReference type="Pfam" id="PF02518">
    <property type="entry name" value="HATPase_c"/>
    <property type="match status" value="1"/>
</dbReference>
<dbReference type="RefSeq" id="WP_317775576.1">
    <property type="nucleotide sequence ID" value="NZ_JAWMAJ010000264.1"/>
</dbReference>
<keyword evidence="4" id="KW-0597">Phosphoprotein</keyword>
<gene>
    <name evidence="14" type="ORF">R5A26_44025</name>
</gene>
<comment type="subcellular location">
    <subcellularLocation>
        <location evidence="2">Cell membrane</location>
    </subcellularLocation>
</comment>
<dbReference type="Gene3D" id="3.30.565.10">
    <property type="entry name" value="Histidine kinase-like ATPase, C-terminal domain"/>
    <property type="match status" value="1"/>
</dbReference>
<evidence type="ECO:0000256" key="7">
    <source>
        <dbReference type="ARBA" id="ARBA00022777"/>
    </source>
</evidence>
<dbReference type="InterPro" id="IPR003660">
    <property type="entry name" value="HAMP_dom"/>
</dbReference>
<protein>
    <recommendedName>
        <fullName evidence="3">histidine kinase</fullName>
        <ecNumber evidence="3">2.7.13.3</ecNumber>
    </recommendedName>
</protein>
<keyword evidence="7 14" id="KW-0418">Kinase</keyword>
<reference evidence="14 15" key="1">
    <citation type="submission" date="2023-10" db="EMBL/GenBank/DDBJ databases">
        <title>Characterization of rhizosphere-enriched actinobacteria from wheat plants lab-grown on chernevaya soil.</title>
        <authorList>
            <person name="Tikhonova E.N."/>
            <person name="Konopkin A."/>
            <person name="Kravchenko I.K."/>
        </authorList>
    </citation>
    <scope>NUCLEOTIDE SEQUENCE [LARGE SCALE GENOMIC DNA]</scope>
    <source>
        <strain evidence="14 15">RR29</strain>
    </source>
</reference>
<evidence type="ECO:0000259" key="12">
    <source>
        <dbReference type="PROSITE" id="PS50109"/>
    </source>
</evidence>
<keyword evidence="15" id="KW-1185">Reference proteome</keyword>
<dbReference type="SUPFAM" id="SSF158472">
    <property type="entry name" value="HAMP domain-like"/>
    <property type="match status" value="1"/>
</dbReference>
<evidence type="ECO:0000256" key="5">
    <source>
        <dbReference type="ARBA" id="ARBA00022679"/>
    </source>
</evidence>
<dbReference type="Pfam" id="PF00672">
    <property type="entry name" value="HAMP"/>
    <property type="match status" value="1"/>
</dbReference>
<dbReference type="InterPro" id="IPR050736">
    <property type="entry name" value="Sensor_HK_Regulatory"/>
</dbReference>
<dbReference type="PROSITE" id="PS50109">
    <property type="entry name" value="HIS_KIN"/>
    <property type="match status" value="1"/>
</dbReference>
<dbReference type="InterPro" id="IPR036097">
    <property type="entry name" value="HisK_dim/P_sf"/>
</dbReference>
<evidence type="ECO:0000256" key="3">
    <source>
        <dbReference type="ARBA" id="ARBA00012438"/>
    </source>
</evidence>
<feature type="transmembrane region" description="Helical" evidence="11">
    <location>
        <begin position="31"/>
        <end position="55"/>
    </location>
</feature>
<dbReference type="SUPFAM" id="SSF55874">
    <property type="entry name" value="ATPase domain of HSP90 chaperone/DNA topoisomerase II/histidine kinase"/>
    <property type="match status" value="1"/>
</dbReference>
<feature type="domain" description="Histidine kinase" evidence="12">
    <location>
        <begin position="393"/>
        <end position="605"/>
    </location>
</feature>
<keyword evidence="5" id="KW-0808">Transferase</keyword>
<evidence type="ECO:0000256" key="11">
    <source>
        <dbReference type="SAM" id="Phobius"/>
    </source>
</evidence>
<dbReference type="SMART" id="SM00304">
    <property type="entry name" value="HAMP"/>
    <property type="match status" value="1"/>
</dbReference>
<dbReference type="InterPro" id="IPR003661">
    <property type="entry name" value="HisK_dim/P_dom"/>
</dbReference>
<dbReference type="CDD" id="cd00082">
    <property type="entry name" value="HisKA"/>
    <property type="match status" value="1"/>
</dbReference>
<feature type="transmembrane region" description="Helical" evidence="11">
    <location>
        <begin position="315"/>
        <end position="334"/>
    </location>
</feature>
<feature type="region of interest" description="Disordered" evidence="10">
    <location>
        <begin position="1"/>
        <end position="20"/>
    </location>
</feature>
<evidence type="ECO:0000256" key="6">
    <source>
        <dbReference type="ARBA" id="ARBA00022692"/>
    </source>
</evidence>
<evidence type="ECO:0000256" key="1">
    <source>
        <dbReference type="ARBA" id="ARBA00000085"/>
    </source>
</evidence>
<dbReference type="Gene3D" id="6.10.340.10">
    <property type="match status" value="1"/>
</dbReference>
<evidence type="ECO:0000313" key="14">
    <source>
        <dbReference type="EMBL" id="MDV7222915.1"/>
    </source>
</evidence>
<sequence length="605" mass="64836">MRTEPELGDGEGDGTKSGARVRAKVPLRRSLLVRLLATSVMIAVCSVAATAWLAARTTSSAIQQEQGQLLSSDTEIYDTVVGYAAVHPDWNGVAPTLRRLAEQTGRRITLTTQSRRTIAASSATTAALPVRASAVVDPLHTDPALLPGGDTDRIDPRAVGPYRLTTAERKTLRQWAGKIVSCLRVTTGAATLVEEPSGRPSVKLPDSALGSFVDEGCGLDQLGAPVRTEIGPLSRVTAMVNDCLERQKQPEVKLAMDFVIRTRGDSQTARTCLDTARRDQLTPYVAPAALLFVTTPAGTTTAPVFRFSSANTARIAGVAGLVLLVTVAVTVVVGTRLVRPLRALADAARRPVEEHQRVPVTTNDEIGHLAAAFNDLAQRRERVEGRRKEMVSDVAHELRTPLSTIRSWLEAVQDGVATSDEALVDSLLEEALLLQHIVDDLQDLAEADAGQLRIHPEPLLVRDLLDHVTTAHLGRAETAGVTLTTRTDGDPELSGDPVRLRQVVGNLVSNALRHTPPGGRVTLYARQTADHVTIEVADTGTGIPAEDLPRVFDRFWRAEKSRSRRTGGSGLGLAIVRRLTEAHGGTVTVVSTVGVGTVFTVRLPL</sequence>
<dbReference type="EMBL" id="JAWMAJ010000264">
    <property type="protein sequence ID" value="MDV7222915.1"/>
    <property type="molecule type" value="Genomic_DNA"/>
</dbReference>
<comment type="catalytic activity">
    <reaction evidence="1">
        <text>ATP + protein L-histidine = ADP + protein N-phospho-L-histidine.</text>
        <dbReference type="EC" id="2.7.13.3"/>
    </reaction>
</comment>
<keyword evidence="6 11" id="KW-0812">Transmembrane</keyword>
<dbReference type="SMART" id="SM00388">
    <property type="entry name" value="HisKA"/>
    <property type="match status" value="1"/>
</dbReference>
<evidence type="ECO:0000256" key="9">
    <source>
        <dbReference type="ARBA" id="ARBA00023012"/>
    </source>
</evidence>